<name>A0A6L2PRX6_COPFO</name>
<dbReference type="PANTHER" id="PTHR22930:SF269">
    <property type="entry name" value="NUCLEASE HARBI1-LIKE PROTEIN"/>
    <property type="match status" value="1"/>
</dbReference>
<dbReference type="GO" id="GO:0016787">
    <property type="term" value="F:hydrolase activity"/>
    <property type="evidence" value="ECO:0007669"/>
    <property type="project" value="UniProtKB-KW"/>
</dbReference>
<evidence type="ECO:0000313" key="9">
    <source>
        <dbReference type="EMBL" id="GFG35186.1"/>
    </source>
</evidence>
<dbReference type="EMBL" id="BLKM01012015">
    <property type="protein sequence ID" value="GFG35186.1"/>
    <property type="molecule type" value="Genomic_DNA"/>
</dbReference>
<dbReference type="PANTHER" id="PTHR22930">
    <property type="match status" value="1"/>
</dbReference>
<dbReference type="GO" id="GO:0046872">
    <property type="term" value="F:metal ion binding"/>
    <property type="evidence" value="ECO:0007669"/>
    <property type="project" value="UniProtKB-KW"/>
</dbReference>
<comment type="caution">
    <text evidence="9">The sequence shown here is derived from an EMBL/GenBank/DDBJ whole genome shotgun (WGS) entry which is preliminary data.</text>
</comment>
<dbReference type="AlphaFoldDB" id="A0A6L2PRX6"/>
<dbReference type="Pfam" id="PF13359">
    <property type="entry name" value="DDE_Tnp_4"/>
    <property type="match status" value="1"/>
</dbReference>
<organism evidence="9 10">
    <name type="scientific">Coptotermes formosanus</name>
    <name type="common">Formosan subterranean termite</name>
    <dbReference type="NCBI Taxonomy" id="36987"/>
    <lineage>
        <taxon>Eukaryota</taxon>
        <taxon>Metazoa</taxon>
        <taxon>Ecdysozoa</taxon>
        <taxon>Arthropoda</taxon>
        <taxon>Hexapoda</taxon>
        <taxon>Insecta</taxon>
        <taxon>Pterygota</taxon>
        <taxon>Neoptera</taxon>
        <taxon>Polyneoptera</taxon>
        <taxon>Dictyoptera</taxon>
        <taxon>Blattodea</taxon>
        <taxon>Blattoidea</taxon>
        <taxon>Termitoidae</taxon>
        <taxon>Rhinotermitidae</taxon>
        <taxon>Coptotermes</taxon>
    </lineage>
</organism>
<evidence type="ECO:0000256" key="2">
    <source>
        <dbReference type="ARBA" id="ARBA00004123"/>
    </source>
</evidence>
<gene>
    <name evidence="9" type="ORF">Cfor_12758</name>
</gene>
<dbReference type="InParanoid" id="A0A6L2PRX6"/>
<evidence type="ECO:0000256" key="3">
    <source>
        <dbReference type="ARBA" id="ARBA00006958"/>
    </source>
</evidence>
<evidence type="ECO:0000256" key="4">
    <source>
        <dbReference type="ARBA" id="ARBA00022722"/>
    </source>
</evidence>
<keyword evidence="6" id="KW-0378">Hydrolase</keyword>
<dbReference type="InterPro" id="IPR045249">
    <property type="entry name" value="HARBI1-like"/>
</dbReference>
<keyword evidence="10" id="KW-1185">Reference proteome</keyword>
<evidence type="ECO:0000313" key="10">
    <source>
        <dbReference type="Proteomes" id="UP000502823"/>
    </source>
</evidence>
<evidence type="ECO:0000256" key="5">
    <source>
        <dbReference type="ARBA" id="ARBA00022723"/>
    </source>
</evidence>
<comment type="similarity">
    <text evidence="3">Belongs to the HARBI1 family.</text>
</comment>
<keyword evidence="4" id="KW-0540">Nuclease</keyword>
<reference evidence="10" key="1">
    <citation type="submission" date="2020-01" db="EMBL/GenBank/DDBJ databases">
        <title>Draft genome sequence of the Termite Coptotermes fromosanus.</title>
        <authorList>
            <person name="Itakura S."/>
            <person name="Yosikawa Y."/>
            <person name="Umezawa K."/>
        </authorList>
    </citation>
    <scope>NUCLEOTIDE SEQUENCE [LARGE SCALE GENOMIC DNA]</scope>
</reference>
<dbReference type="Proteomes" id="UP000502823">
    <property type="component" value="Unassembled WGS sequence"/>
</dbReference>
<dbReference type="OrthoDB" id="6576803at2759"/>
<protein>
    <recommendedName>
        <fullName evidence="8">DDE Tnp4 domain-containing protein</fullName>
    </recommendedName>
</protein>
<dbReference type="InterPro" id="IPR027806">
    <property type="entry name" value="HARBI1_dom"/>
</dbReference>
<accession>A0A6L2PRX6</accession>
<keyword evidence="7" id="KW-0539">Nucleus</keyword>
<evidence type="ECO:0000256" key="7">
    <source>
        <dbReference type="ARBA" id="ARBA00023242"/>
    </source>
</evidence>
<evidence type="ECO:0000259" key="8">
    <source>
        <dbReference type="Pfam" id="PF13359"/>
    </source>
</evidence>
<keyword evidence="5" id="KW-0479">Metal-binding</keyword>
<comment type="subcellular location">
    <subcellularLocation>
        <location evidence="2">Nucleus</location>
    </subcellularLocation>
</comment>
<evidence type="ECO:0000256" key="1">
    <source>
        <dbReference type="ARBA" id="ARBA00001968"/>
    </source>
</evidence>
<comment type="cofactor">
    <cofactor evidence="1">
        <name>a divalent metal cation</name>
        <dbReference type="ChEBI" id="CHEBI:60240"/>
    </cofactor>
</comment>
<dbReference type="GO" id="GO:0004518">
    <property type="term" value="F:nuclease activity"/>
    <property type="evidence" value="ECO:0007669"/>
    <property type="project" value="UniProtKB-KW"/>
</dbReference>
<proteinExistence type="inferred from homology"/>
<feature type="non-terminal residue" evidence="9">
    <location>
        <position position="1"/>
    </location>
</feature>
<evidence type="ECO:0000256" key="6">
    <source>
        <dbReference type="ARBA" id="ARBA00022801"/>
    </source>
</evidence>
<dbReference type="GO" id="GO:0005634">
    <property type="term" value="C:nucleus"/>
    <property type="evidence" value="ECO:0007669"/>
    <property type="project" value="UniProtKB-SubCell"/>
</dbReference>
<sequence length="286" mass="32261">YLASGMTFTDLEFDFHISRKTIPFIVKETCKAIWEVLSPKEMPLPSKEIWLKIADQFHQVTDFPNCLGAVDGKHIRIICPASSGSHYSNYKKYFSIVLLGVADANYCFTGTDVGAYGREGDSNAFKNSNFGRILLQQQLDLPSDRPLPLTTEPSLPFVFVGDEAFGLYEHLMRPYPSRNTNEEHRIFNCRLSRARRLVECTFGILSNKWRILHSSMLVLPETAIDIVKSCCVLHNFVRRRDGYVFEDSLTCDTDDVEQVAAVGGRYIGIAVRDSFSAYFSSTGALP</sequence>
<feature type="domain" description="DDE Tnp4" evidence="8">
    <location>
        <begin position="70"/>
        <end position="235"/>
    </location>
</feature>